<dbReference type="Proteomes" id="UP001159405">
    <property type="component" value="Unassembled WGS sequence"/>
</dbReference>
<proteinExistence type="predicted"/>
<dbReference type="InterPro" id="IPR027417">
    <property type="entry name" value="P-loop_NTPase"/>
</dbReference>
<dbReference type="Gene3D" id="3.40.50.300">
    <property type="entry name" value="P-loop containing nucleotide triphosphate hydrolases"/>
    <property type="match status" value="1"/>
</dbReference>
<evidence type="ECO:0000313" key="2">
    <source>
        <dbReference type="EMBL" id="CAH3105201.1"/>
    </source>
</evidence>
<feature type="compositionally biased region" description="Basic and acidic residues" evidence="1">
    <location>
        <begin position="12"/>
        <end position="35"/>
    </location>
</feature>
<gene>
    <name evidence="2" type="ORF">PLOB_00012388</name>
</gene>
<reference evidence="2 3" key="1">
    <citation type="submission" date="2022-05" db="EMBL/GenBank/DDBJ databases">
        <authorList>
            <consortium name="Genoscope - CEA"/>
            <person name="William W."/>
        </authorList>
    </citation>
    <scope>NUCLEOTIDE SEQUENCE [LARGE SCALE GENOMIC DNA]</scope>
</reference>
<feature type="region of interest" description="Disordered" evidence="1">
    <location>
        <begin position="208"/>
        <end position="233"/>
    </location>
</feature>
<keyword evidence="3" id="KW-1185">Reference proteome</keyword>
<comment type="caution">
    <text evidence="2">The sequence shown here is derived from an EMBL/GenBank/DDBJ whole genome shotgun (WGS) entry which is preliminary data.</text>
</comment>
<evidence type="ECO:0000256" key="1">
    <source>
        <dbReference type="SAM" id="MobiDB-lite"/>
    </source>
</evidence>
<feature type="compositionally biased region" description="Basic and acidic residues" evidence="1">
    <location>
        <begin position="208"/>
        <end position="222"/>
    </location>
</feature>
<sequence>MGNGDSKINYETVDRTDPDAARQGREQAEEENQERMRRLQIEMQRDREQAILEAQERARCEDEEQRNRLERQRLEREERERQRKEEESFCQLKDALMNYNLQESPRIKKESFRDLDIGDMDGVRIALIGPTGSGKTSFIGTIQRSLSGDSHRQTAFEQGEGKEGTIILEDYNLHPQISLLDTRGFFDSDEKLMDECLNIMSGRIRPGEEIERGYDGSKDKGKGGNPQTGRKAPHLSKYAHAVIFVVKANDPRLKDGKYKNALQKMREHFREDGYAPVTVITYLDKLRNEEDKNNAFDMASWAIGSSSERTFFISNYTHTSSDTSLTVERTALDILDFALLSAERFIRIKKQREKNQREREIAAGGASSEAETVEQFFARLRKKYNWTDQGKMKEVVSELRKNEINTVKVLKELWEEVKGEIPLSIGMKKCLEVEIQKV</sequence>
<feature type="region of interest" description="Disordered" evidence="1">
    <location>
        <begin position="1"/>
        <end position="35"/>
    </location>
</feature>
<name>A0ABN8NI62_9CNID</name>
<organism evidence="2 3">
    <name type="scientific">Porites lobata</name>
    <dbReference type="NCBI Taxonomy" id="104759"/>
    <lineage>
        <taxon>Eukaryota</taxon>
        <taxon>Metazoa</taxon>
        <taxon>Cnidaria</taxon>
        <taxon>Anthozoa</taxon>
        <taxon>Hexacorallia</taxon>
        <taxon>Scleractinia</taxon>
        <taxon>Fungiina</taxon>
        <taxon>Poritidae</taxon>
        <taxon>Porites</taxon>
    </lineage>
</organism>
<evidence type="ECO:0008006" key="4">
    <source>
        <dbReference type="Google" id="ProtNLM"/>
    </source>
</evidence>
<dbReference type="SUPFAM" id="SSF52540">
    <property type="entry name" value="P-loop containing nucleoside triphosphate hydrolases"/>
    <property type="match status" value="1"/>
</dbReference>
<dbReference type="PANTHER" id="PTHR14241:SF35">
    <property type="entry name" value="SEPTIN-TYPE G DOMAIN-CONTAINING PROTEIN"/>
    <property type="match status" value="1"/>
</dbReference>
<accession>A0ABN8NI62</accession>
<evidence type="ECO:0000313" key="3">
    <source>
        <dbReference type="Proteomes" id="UP001159405"/>
    </source>
</evidence>
<dbReference type="CDD" id="cd00882">
    <property type="entry name" value="Ras_like_GTPase"/>
    <property type="match status" value="1"/>
</dbReference>
<dbReference type="PANTHER" id="PTHR14241">
    <property type="entry name" value="INTERFERON-INDUCED PROTEIN 44"/>
    <property type="match status" value="1"/>
</dbReference>
<dbReference type="EMBL" id="CALNXK010000017">
    <property type="protein sequence ID" value="CAH3105201.1"/>
    <property type="molecule type" value="Genomic_DNA"/>
</dbReference>
<protein>
    <recommendedName>
        <fullName evidence="4">G domain-containing protein</fullName>
    </recommendedName>
</protein>